<evidence type="ECO:0000259" key="2">
    <source>
        <dbReference type="Pfam" id="PF02738"/>
    </source>
</evidence>
<name>A0ABW3MRH3_9PSEU</name>
<dbReference type="InterPro" id="IPR008274">
    <property type="entry name" value="AldOxase/xan_DH_MoCoBD1"/>
</dbReference>
<dbReference type="PANTHER" id="PTHR33393:SF13">
    <property type="entry name" value="PGA BIOSYNTHESIS PROTEIN CAPA"/>
    <property type="match status" value="1"/>
</dbReference>
<dbReference type="InterPro" id="IPR019079">
    <property type="entry name" value="Capsule_synth_CapA"/>
</dbReference>
<comment type="caution">
    <text evidence="4">The sequence shown here is derived from an EMBL/GenBank/DDBJ whole genome shotgun (WGS) entry which is preliminary data.</text>
</comment>
<feature type="domain" description="Capsule synthesis protein CapA" evidence="3">
    <location>
        <begin position="83"/>
        <end position="167"/>
    </location>
</feature>
<protein>
    <submittedName>
        <fullName evidence="4">CapA family protein</fullName>
    </submittedName>
</protein>
<dbReference type="Pfam" id="PF02738">
    <property type="entry name" value="MoCoBD_1"/>
    <property type="match status" value="1"/>
</dbReference>
<proteinExistence type="inferred from homology"/>
<sequence length="182" mass="19654">PYAIPHAFAEVYAVFTNVVPLGAQRGSGRAEATYFMERLLDRFAAEIGKDPAEVRLQNMVPPTDFPYDNGLGWTYDSGDYPTALKLALENVGYDDCSTASNHTLDQGYDGVKQTLDTLDKAGVKHTGSARSAEEARKPLIVDVHGIKVGHVSFAFGFNGHKVPANQPWLANTIDADDVIAAA</sequence>
<dbReference type="InterPro" id="IPR037165">
    <property type="entry name" value="AldOxase/xan_DH_Mopterin-bd_sf"/>
</dbReference>
<dbReference type="InterPro" id="IPR029052">
    <property type="entry name" value="Metallo-depent_PP-like"/>
</dbReference>
<gene>
    <name evidence="4" type="ORF">ACFQ1S_44885</name>
</gene>
<dbReference type="EMBL" id="JBHTIS010004231">
    <property type="protein sequence ID" value="MFD1052214.1"/>
    <property type="molecule type" value="Genomic_DNA"/>
</dbReference>
<feature type="domain" description="Aldehyde oxidase/xanthine dehydrogenase first molybdopterin binding" evidence="2">
    <location>
        <begin position="1"/>
        <end position="59"/>
    </location>
</feature>
<organism evidence="4 5">
    <name type="scientific">Kibdelosporangium lantanae</name>
    <dbReference type="NCBI Taxonomy" id="1497396"/>
    <lineage>
        <taxon>Bacteria</taxon>
        <taxon>Bacillati</taxon>
        <taxon>Actinomycetota</taxon>
        <taxon>Actinomycetes</taxon>
        <taxon>Pseudonocardiales</taxon>
        <taxon>Pseudonocardiaceae</taxon>
        <taxon>Kibdelosporangium</taxon>
    </lineage>
</organism>
<dbReference type="SUPFAM" id="SSF56003">
    <property type="entry name" value="Molybdenum cofactor-binding domain"/>
    <property type="match status" value="1"/>
</dbReference>
<evidence type="ECO:0000259" key="3">
    <source>
        <dbReference type="Pfam" id="PF09587"/>
    </source>
</evidence>
<dbReference type="Gene3D" id="3.60.21.10">
    <property type="match status" value="1"/>
</dbReference>
<dbReference type="Pfam" id="PF09587">
    <property type="entry name" value="PGA_cap"/>
    <property type="match status" value="1"/>
</dbReference>
<dbReference type="Proteomes" id="UP001597045">
    <property type="component" value="Unassembled WGS sequence"/>
</dbReference>
<feature type="non-terminal residue" evidence="4">
    <location>
        <position position="182"/>
    </location>
</feature>
<evidence type="ECO:0000256" key="1">
    <source>
        <dbReference type="ARBA" id="ARBA00005662"/>
    </source>
</evidence>
<evidence type="ECO:0000313" key="5">
    <source>
        <dbReference type="Proteomes" id="UP001597045"/>
    </source>
</evidence>
<dbReference type="PANTHER" id="PTHR33393">
    <property type="entry name" value="POLYGLUTAMINE SYNTHESIS ACCESSORY PROTEIN RV0574C-RELATED"/>
    <property type="match status" value="1"/>
</dbReference>
<reference evidence="5" key="1">
    <citation type="journal article" date="2019" name="Int. J. Syst. Evol. Microbiol.">
        <title>The Global Catalogue of Microorganisms (GCM) 10K type strain sequencing project: providing services to taxonomists for standard genome sequencing and annotation.</title>
        <authorList>
            <consortium name="The Broad Institute Genomics Platform"/>
            <consortium name="The Broad Institute Genome Sequencing Center for Infectious Disease"/>
            <person name="Wu L."/>
            <person name="Ma J."/>
        </authorList>
    </citation>
    <scope>NUCLEOTIDE SEQUENCE [LARGE SCALE GENOMIC DNA]</scope>
    <source>
        <strain evidence="5">JCM 31486</strain>
    </source>
</reference>
<keyword evidence="5" id="KW-1185">Reference proteome</keyword>
<dbReference type="InterPro" id="IPR052169">
    <property type="entry name" value="CW_Biosynth-Accessory"/>
</dbReference>
<evidence type="ECO:0000313" key="4">
    <source>
        <dbReference type="EMBL" id="MFD1052214.1"/>
    </source>
</evidence>
<feature type="non-terminal residue" evidence="4">
    <location>
        <position position="1"/>
    </location>
</feature>
<dbReference type="SUPFAM" id="SSF56300">
    <property type="entry name" value="Metallo-dependent phosphatases"/>
    <property type="match status" value="1"/>
</dbReference>
<comment type="similarity">
    <text evidence="1">Belongs to the CapA family.</text>
</comment>
<dbReference type="Gene3D" id="3.30.365.10">
    <property type="entry name" value="Aldehyde oxidase/xanthine dehydrogenase, molybdopterin binding domain"/>
    <property type="match status" value="1"/>
</dbReference>
<accession>A0ABW3MRH3</accession>